<feature type="compositionally biased region" description="Basic and acidic residues" evidence="10">
    <location>
        <begin position="121"/>
        <end position="133"/>
    </location>
</feature>
<dbReference type="PRINTS" id="PR01853">
    <property type="entry name" value="YAJCTRNLCASE"/>
</dbReference>
<organism evidence="12 13">
    <name type="scientific">Actinomadura parmotrematis</name>
    <dbReference type="NCBI Taxonomy" id="2864039"/>
    <lineage>
        <taxon>Bacteria</taxon>
        <taxon>Bacillati</taxon>
        <taxon>Actinomycetota</taxon>
        <taxon>Actinomycetes</taxon>
        <taxon>Streptosporangiales</taxon>
        <taxon>Thermomonosporaceae</taxon>
        <taxon>Actinomadura</taxon>
    </lineage>
</organism>
<sequence>MNLAAQNSGGSGSMTILVLLAMVLVFYFLLIRPQNKRRREQVAMQSAIEPGAKVITTAGMHATVVETDDDGVVLEIAPGVNARFLKQAIMQVVKDDADAEDDLTEDDDAVDDDAVEPADEAGDRVELTKETGRDAAAGATATGEPVEPVEPVTSAKGADKPSA</sequence>
<evidence type="ECO:0000256" key="11">
    <source>
        <dbReference type="SAM" id="Phobius"/>
    </source>
</evidence>
<protein>
    <submittedName>
        <fullName evidence="12">Preprotein translocase subunit YajC</fullName>
    </submittedName>
</protein>
<dbReference type="InterPro" id="IPR003849">
    <property type="entry name" value="Preprotein_translocase_YajC"/>
</dbReference>
<evidence type="ECO:0000256" key="10">
    <source>
        <dbReference type="SAM" id="MobiDB-lite"/>
    </source>
</evidence>
<evidence type="ECO:0000256" key="5">
    <source>
        <dbReference type="ARBA" id="ARBA00022692"/>
    </source>
</evidence>
<dbReference type="Pfam" id="PF02699">
    <property type="entry name" value="YajC"/>
    <property type="match status" value="1"/>
</dbReference>
<feature type="compositionally biased region" description="Acidic residues" evidence="10">
    <location>
        <begin position="97"/>
        <end position="120"/>
    </location>
</feature>
<dbReference type="SMART" id="SM01323">
    <property type="entry name" value="YajC"/>
    <property type="match status" value="1"/>
</dbReference>
<dbReference type="Proteomes" id="UP000774570">
    <property type="component" value="Unassembled WGS sequence"/>
</dbReference>
<evidence type="ECO:0000313" key="12">
    <source>
        <dbReference type="EMBL" id="MBW8486534.1"/>
    </source>
</evidence>
<comment type="caution">
    <text evidence="12">The sequence shown here is derived from an EMBL/GenBank/DDBJ whole genome shotgun (WGS) entry which is preliminary data.</text>
</comment>
<keyword evidence="6" id="KW-0653">Protein transport</keyword>
<keyword evidence="13" id="KW-1185">Reference proteome</keyword>
<comment type="similarity">
    <text evidence="2">Belongs to the YajC family.</text>
</comment>
<accession>A0ABS7G3V2</accession>
<evidence type="ECO:0000256" key="7">
    <source>
        <dbReference type="ARBA" id="ARBA00022989"/>
    </source>
</evidence>
<evidence type="ECO:0000256" key="4">
    <source>
        <dbReference type="ARBA" id="ARBA00022475"/>
    </source>
</evidence>
<keyword evidence="5 11" id="KW-0812">Transmembrane</keyword>
<keyword evidence="9 11" id="KW-0472">Membrane</keyword>
<comment type="subcellular location">
    <subcellularLocation>
        <location evidence="1">Cell membrane</location>
        <topology evidence="1">Single-pass membrane protein</topology>
    </subcellularLocation>
</comment>
<evidence type="ECO:0000256" key="1">
    <source>
        <dbReference type="ARBA" id="ARBA00004162"/>
    </source>
</evidence>
<name>A0ABS7G3V2_9ACTN</name>
<keyword evidence="7 11" id="KW-1133">Transmembrane helix</keyword>
<evidence type="ECO:0000256" key="8">
    <source>
        <dbReference type="ARBA" id="ARBA00023010"/>
    </source>
</evidence>
<evidence type="ECO:0000313" key="13">
    <source>
        <dbReference type="Proteomes" id="UP000774570"/>
    </source>
</evidence>
<evidence type="ECO:0000256" key="6">
    <source>
        <dbReference type="ARBA" id="ARBA00022927"/>
    </source>
</evidence>
<dbReference type="EMBL" id="JAIBOA010000024">
    <property type="protein sequence ID" value="MBW8486534.1"/>
    <property type="molecule type" value="Genomic_DNA"/>
</dbReference>
<keyword evidence="4" id="KW-1003">Cell membrane</keyword>
<feature type="region of interest" description="Disordered" evidence="10">
    <location>
        <begin position="96"/>
        <end position="163"/>
    </location>
</feature>
<proteinExistence type="inferred from homology"/>
<evidence type="ECO:0000256" key="3">
    <source>
        <dbReference type="ARBA" id="ARBA00022448"/>
    </source>
</evidence>
<evidence type="ECO:0000256" key="9">
    <source>
        <dbReference type="ARBA" id="ARBA00023136"/>
    </source>
</evidence>
<dbReference type="PANTHER" id="PTHR33909:SF1">
    <property type="entry name" value="SEC TRANSLOCON ACCESSORY COMPLEX SUBUNIT YAJC"/>
    <property type="match status" value="1"/>
</dbReference>
<gene>
    <name evidence="12" type="primary">yajC</name>
    <name evidence="12" type="ORF">K1Y72_29490</name>
</gene>
<keyword evidence="8" id="KW-0811">Translocation</keyword>
<dbReference type="NCBIfam" id="TIGR00739">
    <property type="entry name" value="yajC"/>
    <property type="match status" value="1"/>
</dbReference>
<reference evidence="12 13" key="1">
    <citation type="submission" date="2021-07" db="EMBL/GenBank/DDBJ databases">
        <title>Actinomadura sp. PM05-2 isolated from lichen.</title>
        <authorList>
            <person name="Somphong A."/>
            <person name="Phongsopitanun W."/>
            <person name="Tanasupawat S."/>
            <person name="Peongsungnone V."/>
        </authorList>
    </citation>
    <scope>NUCLEOTIDE SEQUENCE [LARGE SCALE GENOMIC DNA]</scope>
    <source>
        <strain evidence="12 13">PM05-2</strain>
    </source>
</reference>
<feature type="transmembrane region" description="Helical" evidence="11">
    <location>
        <begin position="12"/>
        <end position="31"/>
    </location>
</feature>
<dbReference type="PANTHER" id="PTHR33909">
    <property type="entry name" value="SEC TRANSLOCON ACCESSORY COMPLEX SUBUNIT YAJC"/>
    <property type="match status" value="1"/>
</dbReference>
<evidence type="ECO:0000256" key="2">
    <source>
        <dbReference type="ARBA" id="ARBA00006742"/>
    </source>
</evidence>
<keyword evidence="3" id="KW-0813">Transport</keyword>